<sequence>MAVRGFFEYKITEGKRTDYLELIAKLRVKRTEAGFTHYSVSEGIDQKNLVVETFLVPSIEEYRELEAKLLEDPESALYIRSLDTCIDGGMGARKVWFFAELDFFA</sequence>
<organism evidence="1 2">
    <name type="scientific">Tumebacillus algifaecis</name>
    <dbReference type="NCBI Taxonomy" id="1214604"/>
    <lineage>
        <taxon>Bacteria</taxon>
        <taxon>Bacillati</taxon>
        <taxon>Bacillota</taxon>
        <taxon>Bacilli</taxon>
        <taxon>Bacillales</taxon>
        <taxon>Alicyclobacillaceae</taxon>
        <taxon>Tumebacillus</taxon>
    </lineage>
</organism>
<gene>
    <name evidence="1" type="ORF">CIG75_04960</name>
</gene>
<dbReference type="Proteomes" id="UP000214688">
    <property type="component" value="Chromosome"/>
</dbReference>
<evidence type="ECO:0008006" key="3">
    <source>
        <dbReference type="Google" id="ProtNLM"/>
    </source>
</evidence>
<dbReference type="AlphaFoldDB" id="A0A223CZ94"/>
<accession>A0A223CZ94</accession>
<keyword evidence="2" id="KW-1185">Reference proteome</keyword>
<dbReference type="OrthoDB" id="2382109at2"/>
<dbReference type="EMBL" id="CP022657">
    <property type="protein sequence ID" value="ASS74397.1"/>
    <property type="molecule type" value="Genomic_DNA"/>
</dbReference>
<evidence type="ECO:0000313" key="2">
    <source>
        <dbReference type="Proteomes" id="UP000214688"/>
    </source>
</evidence>
<name>A0A223CZ94_9BACL</name>
<dbReference type="KEGG" id="tab:CIG75_04960"/>
<protein>
    <recommendedName>
        <fullName evidence="3">NIPSNAP domain-containing protein</fullName>
    </recommendedName>
</protein>
<reference evidence="1 2" key="1">
    <citation type="journal article" date="2015" name="Int. J. Syst. Evol. Microbiol.">
        <title>Tumebacillus algifaecis sp. nov., isolated from decomposing algal scum.</title>
        <authorList>
            <person name="Wu Y.F."/>
            <person name="Zhang B."/>
            <person name="Xing P."/>
            <person name="Wu Q.L."/>
            <person name="Liu S.J."/>
        </authorList>
    </citation>
    <scope>NUCLEOTIDE SEQUENCE [LARGE SCALE GENOMIC DNA]</scope>
    <source>
        <strain evidence="1 2">THMBR28</strain>
    </source>
</reference>
<evidence type="ECO:0000313" key="1">
    <source>
        <dbReference type="EMBL" id="ASS74397.1"/>
    </source>
</evidence>
<proteinExistence type="predicted"/>